<accession>A0ABP8PBK9</accession>
<protein>
    <submittedName>
        <fullName evidence="1">Uncharacterized protein</fullName>
    </submittedName>
</protein>
<dbReference type="SUPFAM" id="SSF160424">
    <property type="entry name" value="BH3703-like"/>
    <property type="match status" value="1"/>
</dbReference>
<dbReference type="Proteomes" id="UP001500503">
    <property type="component" value="Unassembled WGS sequence"/>
</dbReference>
<evidence type="ECO:0000313" key="1">
    <source>
        <dbReference type="EMBL" id="GAA4483575.1"/>
    </source>
</evidence>
<sequence>MGADHVGGLVANDRRRPLITGTHGTLMARTLDHPWEYVAMSRSPLTPLEQADILAEVTKLLVEAMPEDWQELVLLLDMLGRHNQCSTRLTRADGSRESWKVPTEALKRLASLRSGMYVDGEGTWFSCRYAVVLPGTYTISYERQGEPPFRRPPTTEDFEREQRRFPRADAYMPDWYRAGLQQTGV</sequence>
<dbReference type="InterPro" id="IPR036170">
    <property type="entry name" value="YezG-like_sf"/>
</dbReference>
<dbReference type="EMBL" id="BAABHF010000009">
    <property type="protein sequence ID" value="GAA4483575.1"/>
    <property type="molecule type" value="Genomic_DNA"/>
</dbReference>
<gene>
    <name evidence="1" type="ORF">GCM10023191_005330</name>
</gene>
<comment type="caution">
    <text evidence="1">The sequence shown here is derived from an EMBL/GenBank/DDBJ whole genome shotgun (WGS) entry which is preliminary data.</text>
</comment>
<name>A0ABP8PBK9_9ACTN</name>
<organism evidence="1 2">
    <name type="scientific">Actinoallomurus oryzae</name>
    <dbReference type="NCBI Taxonomy" id="502180"/>
    <lineage>
        <taxon>Bacteria</taxon>
        <taxon>Bacillati</taxon>
        <taxon>Actinomycetota</taxon>
        <taxon>Actinomycetes</taxon>
        <taxon>Streptosporangiales</taxon>
        <taxon>Thermomonosporaceae</taxon>
        <taxon>Actinoallomurus</taxon>
    </lineage>
</organism>
<reference evidence="2" key="1">
    <citation type="journal article" date="2019" name="Int. J. Syst. Evol. Microbiol.">
        <title>The Global Catalogue of Microorganisms (GCM) 10K type strain sequencing project: providing services to taxonomists for standard genome sequencing and annotation.</title>
        <authorList>
            <consortium name="The Broad Institute Genomics Platform"/>
            <consortium name="The Broad Institute Genome Sequencing Center for Infectious Disease"/>
            <person name="Wu L."/>
            <person name="Ma J."/>
        </authorList>
    </citation>
    <scope>NUCLEOTIDE SEQUENCE [LARGE SCALE GENOMIC DNA]</scope>
    <source>
        <strain evidence="2">JCM 17933</strain>
    </source>
</reference>
<keyword evidence="2" id="KW-1185">Reference proteome</keyword>
<evidence type="ECO:0000313" key="2">
    <source>
        <dbReference type="Proteomes" id="UP001500503"/>
    </source>
</evidence>
<proteinExistence type="predicted"/>